<sequence length="101" mass="11535">MKQVNPIFARLVAVLLLVIPGWAATYGFLVIKNTLFAYFSQHGDDGADPSLNWLKLIIGIVLFLAGISFIGGWIFFRDRKRNYVAPRFKEKKPPRRPQNNT</sequence>
<keyword evidence="1" id="KW-1133">Transmembrane helix</keyword>
<dbReference type="Pfam" id="PF11118">
    <property type="entry name" value="DUF2627"/>
    <property type="match status" value="1"/>
</dbReference>
<evidence type="ECO:0000313" key="3">
    <source>
        <dbReference type="Proteomes" id="UP001596250"/>
    </source>
</evidence>
<dbReference type="RefSeq" id="WP_379895473.1">
    <property type="nucleotide sequence ID" value="NZ_CBCSCT010000024.1"/>
</dbReference>
<protein>
    <submittedName>
        <fullName evidence="2">DUF2627 domain-containing protein</fullName>
    </submittedName>
</protein>
<reference evidence="3" key="1">
    <citation type="journal article" date="2019" name="Int. J. Syst. Evol. Microbiol.">
        <title>The Global Catalogue of Microorganisms (GCM) 10K type strain sequencing project: providing services to taxonomists for standard genome sequencing and annotation.</title>
        <authorList>
            <consortium name="The Broad Institute Genomics Platform"/>
            <consortium name="The Broad Institute Genome Sequencing Center for Infectious Disease"/>
            <person name="Wu L."/>
            <person name="Ma J."/>
        </authorList>
    </citation>
    <scope>NUCLEOTIDE SEQUENCE [LARGE SCALE GENOMIC DNA]</scope>
    <source>
        <strain evidence="3">CCM 8749</strain>
    </source>
</reference>
<gene>
    <name evidence="2" type="ORF">ACFPXP_16635</name>
</gene>
<name>A0ABW1ISP1_9BACL</name>
<comment type="caution">
    <text evidence="2">The sequence shown here is derived from an EMBL/GenBank/DDBJ whole genome shotgun (WGS) entry which is preliminary data.</text>
</comment>
<keyword evidence="3" id="KW-1185">Reference proteome</keyword>
<accession>A0ABW1ISP1</accession>
<feature type="transmembrane region" description="Helical" evidence="1">
    <location>
        <begin position="7"/>
        <end position="31"/>
    </location>
</feature>
<dbReference type="EMBL" id="JBHSQV010000175">
    <property type="protein sequence ID" value="MFC5988031.1"/>
    <property type="molecule type" value="Genomic_DNA"/>
</dbReference>
<evidence type="ECO:0000313" key="2">
    <source>
        <dbReference type="EMBL" id="MFC5988031.1"/>
    </source>
</evidence>
<keyword evidence="1" id="KW-0472">Membrane</keyword>
<dbReference type="InterPro" id="IPR020138">
    <property type="entry name" value="Uncharacterised_YqzF"/>
</dbReference>
<feature type="transmembrane region" description="Helical" evidence="1">
    <location>
        <begin position="51"/>
        <end position="76"/>
    </location>
</feature>
<evidence type="ECO:0000256" key="1">
    <source>
        <dbReference type="SAM" id="Phobius"/>
    </source>
</evidence>
<organism evidence="2 3">
    <name type="scientific">Marinicrinis lubricantis</name>
    <dbReference type="NCBI Taxonomy" id="2086470"/>
    <lineage>
        <taxon>Bacteria</taxon>
        <taxon>Bacillati</taxon>
        <taxon>Bacillota</taxon>
        <taxon>Bacilli</taxon>
        <taxon>Bacillales</taxon>
        <taxon>Paenibacillaceae</taxon>
    </lineage>
</organism>
<dbReference type="Proteomes" id="UP001596250">
    <property type="component" value="Unassembled WGS sequence"/>
</dbReference>
<proteinExistence type="predicted"/>
<keyword evidence="1" id="KW-0812">Transmembrane</keyword>